<keyword evidence="4" id="KW-0808">Transferase</keyword>
<proteinExistence type="inferred from homology"/>
<dbReference type="GO" id="GO:0005829">
    <property type="term" value="C:cytosol"/>
    <property type="evidence" value="ECO:0007669"/>
    <property type="project" value="TreeGrafter"/>
</dbReference>
<evidence type="ECO:0000313" key="5">
    <source>
        <dbReference type="Proteomes" id="UP001205867"/>
    </source>
</evidence>
<dbReference type="Gene3D" id="3.90.1150.10">
    <property type="entry name" value="Aspartate Aminotransferase, domain 1"/>
    <property type="match status" value="1"/>
</dbReference>
<dbReference type="EMBL" id="JALXKZ020000003">
    <property type="protein sequence ID" value="MCV7628310.1"/>
    <property type="molecule type" value="Genomic_DNA"/>
</dbReference>
<dbReference type="PROSITE" id="PS00600">
    <property type="entry name" value="AA_TRANSFER_CLASS_3"/>
    <property type="match status" value="1"/>
</dbReference>
<dbReference type="Proteomes" id="UP001205867">
    <property type="component" value="Unassembled WGS sequence"/>
</dbReference>
<dbReference type="GO" id="GO:0008483">
    <property type="term" value="F:transaminase activity"/>
    <property type="evidence" value="ECO:0007669"/>
    <property type="project" value="UniProtKB-KW"/>
</dbReference>
<dbReference type="CDD" id="cd00610">
    <property type="entry name" value="OAT_like"/>
    <property type="match status" value="1"/>
</dbReference>
<comment type="similarity">
    <text evidence="1 3">Belongs to the class-III pyridoxal-phosphate-dependent aminotransferase family.</text>
</comment>
<sequence length="463" mass="50087">MSEHQQHVGRRDPRISDEAIERGRRAHELDRAHVFHSWSAQRDLNPMTILDAEGSWVWDGEGRPMVDFSGQLVFTNVGHRHPKIVAAIREQAETLATVAPQHVNDARSEAARLITERLPESINHVFFTNAGAEANEHAVRMARLHTGRHKVLSAYLSYHGATRLTANLTGSLRRVGSDSASDGVVHFQPAYTYRSAFGSESDEQEAERALAHLRDVIELEGPSTVAAVVLEAVPGTAGIFLPPPGYMAGVGELCREHGILLIIDEVMVGFGRVGEWFGHQLTGVTPDIVTFAKGVNSGYVPLGGVAMSDDVYESFATTPYPGGLTYSGHPLACAAAVAAITAMEEEGMVAHAKRIGDQIIGPRLAEIAAAHPSVGDVRGAGAFWAVELVKDRQTRERLAPLGQVAPVMGRMMAEAKDRGLLLFMAENRFHLCPPLNISDTDLRFGLDVLDQVLTLADEEVAAG</sequence>
<dbReference type="Gene3D" id="3.40.640.10">
    <property type="entry name" value="Type I PLP-dependent aspartate aminotransferase-like (Major domain)"/>
    <property type="match status" value="1"/>
</dbReference>
<dbReference type="GO" id="GO:0030170">
    <property type="term" value="F:pyridoxal phosphate binding"/>
    <property type="evidence" value="ECO:0007669"/>
    <property type="project" value="InterPro"/>
</dbReference>
<name>A0AAP3AHQ3_MICLU</name>
<reference evidence="4" key="1">
    <citation type="submission" date="2023-06" db="EMBL/GenBank/DDBJ databases">
        <title>lsaBGC provides a comprehensive framework for evolutionary analysis of biosynthetic gene clusters within focal taxa.</title>
        <authorList>
            <person name="Salamzade R."/>
            <person name="Sandstrom S."/>
            <person name="Kalan L.R."/>
        </authorList>
    </citation>
    <scope>NUCLEOTIDE SEQUENCE</scope>
    <source>
        <strain evidence="4">P3-SID899</strain>
    </source>
</reference>
<dbReference type="PANTHER" id="PTHR43094">
    <property type="entry name" value="AMINOTRANSFERASE"/>
    <property type="match status" value="1"/>
</dbReference>
<comment type="caution">
    <text evidence="4">The sequence shown here is derived from an EMBL/GenBank/DDBJ whole genome shotgun (WGS) entry which is preliminary data.</text>
</comment>
<keyword evidence="4" id="KW-0032">Aminotransferase</keyword>
<evidence type="ECO:0000256" key="2">
    <source>
        <dbReference type="ARBA" id="ARBA00022898"/>
    </source>
</evidence>
<dbReference type="PANTHER" id="PTHR43094:SF1">
    <property type="entry name" value="AMINOTRANSFERASE CLASS-III"/>
    <property type="match status" value="1"/>
</dbReference>
<accession>A0AAP3AHQ3</accession>
<dbReference type="AlphaFoldDB" id="A0AAP3AHQ3"/>
<protein>
    <submittedName>
        <fullName evidence="4">Aspartate aminotransferase family protein</fullName>
    </submittedName>
</protein>
<keyword evidence="2 3" id="KW-0663">Pyridoxal phosphate</keyword>
<dbReference type="InterPro" id="IPR049704">
    <property type="entry name" value="Aminotrans_3_PPA_site"/>
</dbReference>
<dbReference type="NCBIfam" id="NF004718">
    <property type="entry name" value="PRK06062.1"/>
    <property type="match status" value="1"/>
</dbReference>
<organism evidence="4 5">
    <name type="scientific">Micrococcus luteus</name>
    <name type="common">Micrococcus lysodeikticus</name>
    <dbReference type="NCBI Taxonomy" id="1270"/>
    <lineage>
        <taxon>Bacteria</taxon>
        <taxon>Bacillati</taxon>
        <taxon>Actinomycetota</taxon>
        <taxon>Actinomycetes</taxon>
        <taxon>Micrococcales</taxon>
        <taxon>Micrococcaceae</taxon>
        <taxon>Micrococcus</taxon>
    </lineage>
</organism>
<evidence type="ECO:0000256" key="3">
    <source>
        <dbReference type="RuleBase" id="RU003560"/>
    </source>
</evidence>
<dbReference type="SUPFAM" id="SSF53383">
    <property type="entry name" value="PLP-dependent transferases"/>
    <property type="match status" value="1"/>
</dbReference>
<dbReference type="InterPro" id="IPR015421">
    <property type="entry name" value="PyrdxlP-dep_Trfase_major"/>
</dbReference>
<evidence type="ECO:0000313" key="4">
    <source>
        <dbReference type="EMBL" id="MCV7628310.1"/>
    </source>
</evidence>
<dbReference type="InterPro" id="IPR015422">
    <property type="entry name" value="PyrdxlP-dep_Trfase_small"/>
</dbReference>
<dbReference type="InterPro" id="IPR015424">
    <property type="entry name" value="PyrdxlP-dep_Trfase"/>
</dbReference>
<dbReference type="Pfam" id="PF00202">
    <property type="entry name" value="Aminotran_3"/>
    <property type="match status" value="1"/>
</dbReference>
<gene>
    <name evidence="4" type="ORF">M3A82_002980</name>
</gene>
<dbReference type="InterPro" id="IPR005814">
    <property type="entry name" value="Aminotrans_3"/>
</dbReference>
<evidence type="ECO:0000256" key="1">
    <source>
        <dbReference type="ARBA" id="ARBA00008954"/>
    </source>
</evidence>